<name>A0A9X2XUN4_9BACT</name>
<keyword evidence="2" id="KW-0732">Signal</keyword>
<feature type="region of interest" description="Disordered" evidence="1">
    <location>
        <begin position="171"/>
        <end position="267"/>
    </location>
</feature>
<gene>
    <name evidence="3" type="ORF">OCK74_07470</name>
</gene>
<organism evidence="3 4">
    <name type="scientific">Paraflavisolibacter caeni</name>
    <dbReference type="NCBI Taxonomy" id="2982496"/>
    <lineage>
        <taxon>Bacteria</taxon>
        <taxon>Pseudomonadati</taxon>
        <taxon>Bacteroidota</taxon>
        <taxon>Chitinophagia</taxon>
        <taxon>Chitinophagales</taxon>
        <taxon>Chitinophagaceae</taxon>
        <taxon>Paraflavisolibacter</taxon>
    </lineage>
</organism>
<evidence type="ECO:0000313" key="4">
    <source>
        <dbReference type="Proteomes" id="UP001155483"/>
    </source>
</evidence>
<dbReference type="PROSITE" id="PS51257">
    <property type="entry name" value="PROKAR_LIPOPROTEIN"/>
    <property type="match status" value="1"/>
</dbReference>
<evidence type="ECO:0000313" key="3">
    <source>
        <dbReference type="EMBL" id="MCU7548950.1"/>
    </source>
</evidence>
<protein>
    <submittedName>
        <fullName evidence="3">Uncharacterized protein</fullName>
    </submittedName>
</protein>
<dbReference type="EMBL" id="JAOTIF010000003">
    <property type="protein sequence ID" value="MCU7548950.1"/>
    <property type="molecule type" value="Genomic_DNA"/>
</dbReference>
<feature type="chain" id="PRO_5040901483" evidence="2">
    <location>
        <begin position="21"/>
        <end position="267"/>
    </location>
</feature>
<dbReference type="RefSeq" id="WP_279296394.1">
    <property type="nucleotide sequence ID" value="NZ_JAOTIF010000003.1"/>
</dbReference>
<comment type="caution">
    <text evidence="3">The sequence shown here is derived from an EMBL/GenBank/DDBJ whole genome shotgun (WGS) entry which is preliminary data.</text>
</comment>
<keyword evidence="4" id="KW-1185">Reference proteome</keyword>
<feature type="compositionally biased region" description="Polar residues" evidence="1">
    <location>
        <begin position="171"/>
        <end position="191"/>
    </location>
</feature>
<feature type="signal peptide" evidence="2">
    <location>
        <begin position="1"/>
        <end position="20"/>
    </location>
</feature>
<feature type="compositionally biased region" description="Low complexity" evidence="1">
    <location>
        <begin position="220"/>
        <end position="267"/>
    </location>
</feature>
<proteinExistence type="predicted"/>
<reference evidence="3" key="2">
    <citation type="submission" date="2023-04" db="EMBL/GenBank/DDBJ databases">
        <title>Paracnuella aquatica gen. nov., sp. nov., a member of the family Chitinophagaceae isolated from a hot spring.</title>
        <authorList>
            <person name="Wang C."/>
        </authorList>
    </citation>
    <scope>NUCLEOTIDE SEQUENCE</scope>
    <source>
        <strain evidence="3">LB-8</strain>
    </source>
</reference>
<sequence length="267" mass="30745">MKTVLPLLALITFFTSCSTAYKSGQTPDDVYYSPERPQVVRNEYAQVDKENDRQYRGSRRNEYQDDYYNDNYYNDRYLRMMVRNRRTWSDLDFYYSDPYAYRYNYPNYFSNYWSPYSAWNSNSYWNYYYNPYCSHFYNPYYYTNTYYGGSYGNVIIVNPKSPVYNRPRTANLQVYNSPQKSQGTRQQSYGNYKSGDAPVYSTPAPRRSSNTGNELRDIFGSSNSSSSGNNSSISPSRPSSSSSGNSGSSGSSSSSSGGASRAPSRSF</sequence>
<dbReference type="AlphaFoldDB" id="A0A9X2XUN4"/>
<dbReference type="Proteomes" id="UP001155483">
    <property type="component" value="Unassembled WGS sequence"/>
</dbReference>
<evidence type="ECO:0000256" key="2">
    <source>
        <dbReference type="SAM" id="SignalP"/>
    </source>
</evidence>
<evidence type="ECO:0000256" key="1">
    <source>
        <dbReference type="SAM" id="MobiDB-lite"/>
    </source>
</evidence>
<reference evidence="3" key="1">
    <citation type="submission" date="2022-09" db="EMBL/GenBank/DDBJ databases">
        <authorList>
            <person name="Yuan C."/>
            <person name="Ke Z."/>
        </authorList>
    </citation>
    <scope>NUCLEOTIDE SEQUENCE</scope>
    <source>
        <strain evidence="3">LB-8</strain>
    </source>
</reference>
<accession>A0A9X2XUN4</accession>